<dbReference type="InterPro" id="IPR000209">
    <property type="entry name" value="Peptidase_S8/S53_dom"/>
</dbReference>
<dbReference type="PRINTS" id="PR00723">
    <property type="entry name" value="SUBTILISIN"/>
</dbReference>
<evidence type="ECO:0000313" key="10">
    <source>
        <dbReference type="Proteomes" id="UP000187321"/>
    </source>
</evidence>
<keyword evidence="9" id="KW-1185">Reference proteome</keyword>
<keyword evidence="2 5" id="KW-0645">Protease</keyword>
<evidence type="ECO:0000313" key="8">
    <source>
        <dbReference type="EMBL" id="SIS08204.1"/>
    </source>
</evidence>
<feature type="active site" description="Charge relay system" evidence="5">
    <location>
        <position position="380"/>
    </location>
</feature>
<evidence type="ECO:0000313" key="9">
    <source>
        <dbReference type="Proteomes" id="UP000185687"/>
    </source>
</evidence>
<dbReference type="PROSITE" id="PS51892">
    <property type="entry name" value="SUBTILASE"/>
    <property type="match status" value="1"/>
</dbReference>
<accession>A0A1N7G6S7</accession>
<keyword evidence="4 5" id="KW-0720">Serine protease</keyword>
<dbReference type="Proteomes" id="UP000185687">
    <property type="component" value="Unassembled WGS sequence"/>
</dbReference>
<dbReference type="InterPro" id="IPR015500">
    <property type="entry name" value="Peptidase_S8_subtilisin-rel"/>
</dbReference>
<evidence type="ECO:0000259" key="6">
    <source>
        <dbReference type="Pfam" id="PF00082"/>
    </source>
</evidence>
<evidence type="ECO:0000256" key="3">
    <source>
        <dbReference type="ARBA" id="ARBA00022801"/>
    </source>
</evidence>
<dbReference type="PROSITE" id="PS00138">
    <property type="entry name" value="SUBTILASE_SER"/>
    <property type="match status" value="1"/>
</dbReference>
<dbReference type="KEGG" id="hda:BB347_18445"/>
<dbReference type="InterPro" id="IPR036852">
    <property type="entry name" value="Peptidase_S8/S53_dom_sf"/>
</dbReference>
<feature type="active site" description="Charge relay system" evidence="5">
    <location>
        <position position="196"/>
    </location>
</feature>
<dbReference type="AlphaFoldDB" id="A0A1N7G6S7"/>
<reference evidence="7 10" key="1">
    <citation type="submission" date="2017-01" db="EMBL/GenBank/DDBJ databases">
        <title>Complete genome sequence of Haloterrigena daqingensis type strain (JX313T).</title>
        <authorList>
            <person name="Shuang W."/>
        </authorList>
    </citation>
    <scope>NUCLEOTIDE SEQUENCE [LARGE SCALE GENOMIC DNA]</scope>
    <source>
        <strain evidence="10">JX313</strain>
        <strain evidence="7">JX313T</strain>
        <plasmid evidence="10">Plasmid unnamed3</plasmid>
        <plasmid evidence="7">unnamed3</plasmid>
    </source>
</reference>
<dbReference type="GO" id="GO:0006508">
    <property type="term" value="P:proteolysis"/>
    <property type="evidence" value="ECO:0007669"/>
    <property type="project" value="UniProtKB-KW"/>
</dbReference>
<keyword evidence="3 5" id="KW-0378">Hydrolase</keyword>
<gene>
    <name evidence="7" type="ORF">BB347_18445</name>
    <name evidence="8" type="ORF">SAMN05421809_3772</name>
</gene>
<dbReference type="Gene3D" id="3.40.50.200">
    <property type="entry name" value="Peptidase S8/S53 domain"/>
    <property type="match status" value="1"/>
</dbReference>
<reference evidence="8 9" key="2">
    <citation type="submission" date="2017-01" db="EMBL/GenBank/DDBJ databases">
        <authorList>
            <person name="Mah S.A."/>
            <person name="Swanson W.J."/>
            <person name="Moy G.W."/>
            <person name="Vacquier V.D."/>
        </authorList>
    </citation>
    <scope>NUCLEOTIDE SEQUENCE [LARGE SCALE GENOMIC DNA]</scope>
    <source>
        <strain evidence="8 9">CGMCC 1.8909</strain>
    </source>
</reference>
<geneLocation type="plasmid" evidence="7">
    <name>unnamed3</name>
</geneLocation>
<proteinExistence type="inferred from homology"/>
<comment type="similarity">
    <text evidence="1 5">Belongs to the peptidase S8 family.</text>
</comment>
<dbReference type="EMBL" id="FTNP01000009">
    <property type="protein sequence ID" value="SIS08204.1"/>
    <property type="molecule type" value="Genomic_DNA"/>
</dbReference>
<dbReference type="PANTHER" id="PTHR43806:SF11">
    <property type="entry name" value="CEREVISIN-RELATED"/>
    <property type="match status" value="1"/>
</dbReference>
<dbReference type="PANTHER" id="PTHR43806">
    <property type="entry name" value="PEPTIDASE S8"/>
    <property type="match status" value="1"/>
</dbReference>
<dbReference type="InterPro" id="IPR023828">
    <property type="entry name" value="Peptidase_S8_Ser-AS"/>
</dbReference>
<protein>
    <submittedName>
        <fullName evidence="8">Subtilase family protein</fullName>
    </submittedName>
</protein>
<evidence type="ECO:0000256" key="5">
    <source>
        <dbReference type="PROSITE-ProRule" id="PRU01240"/>
    </source>
</evidence>
<dbReference type="Pfam" id="PF00082">
    <property type="entry name" value="Peptidase_S8"/>
    <property type="match status" value="1"/>
</dbReference>
<dbReference type="SUPFAM" id="SSF52743">
    <property type="entry name" value="Subtilisin-like"/>
    <property type="match status" value="1"/>
</dbReference>
<dbReference type="Proteomes" id="UP000187321">
    <property type="component" value="Plasmid unnamed3"/>
</dbReference>
<evidence type="ECO:0000256" key="2">
    <source>
        <dbReference type="ARBA" id="ARBA00022670"/>
    </source>
</evidence>
<evidence type="ECO:0000256" key="4">
    <source>
        <dbReference type="ARBA" id="ARBA00022825"/>
    </source>
</evidence>
<dbReference type="GO" id="GO:0004252">
    <property type="term" value="F:serine-type endopeptidase activity"/>
    <property type="evidence" value="ECO:0007669"/>
    <property type="project" value="UniProtKB-UniRule"/>
</dbReference>
<dbReference type="InterPro" id="IPR050131">
    <property type="entry name" value="Peptidase_S8_subtilisin-like"/>
</dbReference>
<dbReference type="EMBL" id="CP019330">
    <property type="protein sequence ID" value="APX98689.1"/>
    <property type="molecule type" value="Genomic_DNA"/>
</dbReference>
<evidence type="ECO:0000256" key="1">
    <source>
        <dbReference type="ARBA" id="ARBA00011073"/>
    </source>
</evidence>
<organism evidence="8 9">
    <name type="scientific">Natronorubrum daqingense</name>
    <dbReference type="NCBI Taxonomy" id="588898"/>
    <lineage>
        <taxon>Archaea</taxon>
        <taxon>Methanobacteriati</taxon>
        <taxon>Methanobacteriota</taxon>
        <taxon>Stenosarchaea group</taxon>
        <taxon>Halobacteria</taxon>
        <taxon>Halobacteriales</taxon>
        <taxon>Natrialbaceae</taxon>
        <taxon>Natronorubrum</taxon>
    </lineage>
</organism>
<name>A0A1N7G6S7_9EURY</name>
<sequence>MVSYSPTLLEEHGEKRAIINFDRPDEYYGPCETRSEKIAELKECCNSTHAPLKDFISSTAGIELLSDHWAGSTATVRIDFNTFDVDDLEDVDYVKSVVVDDGTLKINSDDGADTYLPGDVDWSLEQTQVHEFWTEYGARGENVKVAVTDTGIDPDHEALELYTDDPDDETYPGGWAEFDLDGNEIEDSEPWYDFWHGIEVSGPIKGKPPESADEEYMGVAPECDLMMVKMNDPDETDTTTHSAMIAALEWCLENGADIINSSWGNYARQSPPYELDLYYDIFQDALDMNCISVGSSGNTDEGGEIGPAPGSYYNAISVGGVEESGEMYGSSTGRTIEESDWDEYPDEWPDEYIIPDITAGGRNVPTTTEDDEYGTASGTSFAAPIVTGHIALLLSYSRTQTESDADINDIISALKGTAWKPDDWSDDDFEDGSEEAGEHDTRYGCGIAKVLDAQEKLRDMRSITGEVIFNSIPTNDAKVYVIDRNSNDLAGVLEPSEGEFRYEGGSSDDSYHIGVVADDD</sequence>
<keyword evidence="7" id="KW-0614">Plasmid</keyword>
<feature type="domain" description="Peptidase S8/S53" evidence="6">
    <location>
        <begin position="140"/>
        <end position="410"/>
    </location>
</feature>
<evidence type="ECO:0000313" key="7">
    <source>
        <dbReference type="EMBL" id="APX98689.1"/>
    </source>
</evidence>
<feature type="active site" description="Charge relay system" evidence="5">
    <location>
        <position position="149"/>
    </location>
</feature>